<evidence type="ECO:0000256" key="3">
    <source>
        <dbReference type="ARBA" id="ARBA00022801"/>
    </source>
</evidence>
<dbReference type="EC" id="3.1.1.-" evidence="5"/>
<dbReference type="InterPro" id="IPR002018">
    <property type="entry name" value="CarbesteraseB"/>
</dbReference>
<gene>
    <name evidence="7" type="ORF">CEXT_657231</name>
</gene>
<evidence type="ECO:0000256" key="5">
    <source>
        <dbReference type="RuleBase" id="RU361235"/>
    </source>
</evidence>
<evidence type="ECO:0000313" key="8">
    <source>
        <dbReference type="Proteomes" id="UP001054945"/>
    </source>
</evidence>
<dbReference type="EMBL" id="BPLR01012960">
    <property type="protein sequence ID" value="GIY57769.1"/>
    <property type="molecule type" value="Genomic_DNA"/>
</dbReference>
<evidence type="ECO:0000256" key="4">
    <source>
        <dbReference type="ARBA" id="ARBA00023180"/>
    </source>
</evidence>
<dbReference type="Proteomes" id="UP001054945">
    <property type="component" value="Unassembled WGS sequence"/>
</dbReference>
<comment type="caution">
    <text evidence="7">The sequence shown here is derived from an EMBL/GenBank/DDBJ whole genome shotgun (WGS) entry which is preliminary data.</text>
</comment>
<keyword evidence="2" id="KW-0719">Serine esterase</keyword>
<evidence type="ECO:0000313" key="7">
    <source>
        <dbReference type="EMBL" id="GIY57769.1"/>
    </source>
</evidence>
<evidence type="ECO:0000259" key="6">
    <source>
        <dbReference type="Pfam" id="PF00135"/>
    </source>
</evidence>
<reference evidence="7 8" key="1">
    <citation type="submission" date="2021-06" db="EMBL/GenBank/DDBJ databases">
        <title>Caerostris extrusa draft genome.</title>
        <authorList>
            <person name="Kono N."/>
            <person name="Arakawa K."/>
        </authorList>
    </citation>
    <scope>NUCLEOTIDE SEQUENCE [LARGE SCALE GENOMIC DNA]</scope>
</reference>
<dbReference type="Pfam" id="PF00135">
    <property type="entry name" value="COesterase"/>
    <property type="match status" value="1"/>
</dbReference>
<dbReference type="SUPFAM" id="SSF53474">
    <property type="entry name" value="alpha/beta-Hydrolases"/>
    <property type="match status" value="1"/>
</dbReference>
<dbReference type="Gene3D" id="3.40.50.1820">
    <property type="entry name" value="alpha/beta hydrolase"/>
    <property type="match status" value="1"/>
</dbReference>
<name>A0AAV4UJJ2_CAEEX</name>
<proteinExistence type="inferred from homology"/>
<keyword evidence="3 5" id="KW-0378">Hydrolase</keyword>
<dbReference type="InterPro" id="IPR019826">
    <property type="entry name" value="Carboxylesterase_B_AS"/>
</dbReference>
<evidence type="ECO:0000256" key="2">
    <source>
        <dbReference type="ARBA" id="ARBA00022487"/>
    </source>
</evidence>
<accession>A0AAV4UJJ2</accession>
<comment type="similarity">
    <text evidence="1 5">Belongs to the type-B carboxylesterase/lipase family.</text>
</comment>
<dbReference type="AlphaFoldDB" id="A0AAV4UJJ2"/>
<feature type="domain" description="Carboxylesterase type B" evidence="6">
    <location>
        <begin position="8"/>
        <end position="106"/>
    </location>
</feature>
<dbReference type="InterPro" id="IPR029058">
    <property type="entry name" value="AB_hydrolase_fold"/>
</dbReference>
<protein>
    <recommendedName>
        <fullName evidence="5">Carboxylic ester hydrolase</fullName>
        <ecNumber evidence="5">3.1.1.-</ecNumber>
    </recommendedName>
</protein>
<evidence type="ECO:0000256" key="1">
    <source>
        <dbReference type="ARBA" id="ARBA00005964"/>
    </source>
</evidence>
<dbReference type="InterPro" id="IPR050309">
    <property type="entry name" value="Type-B_Carboxylest/Lipase"/>
</dbReference>
<dbReference type="PROSITE" id="PS00122">
    <property type="entry name" value="CARBOXYLESTERASE_B_1"/>
    <property type="match status" value="1"/>
</dbReference>
<sequence length="125" mass="13629">MGERQYREYFGGDKNRITLHGQSAGSIAISLLCVSPLTKGLFSKAIMESGSAIFLKYNQLQPNLQLSQRLAKAVNCASDDNTIEDDPDGVVGCLREILVQKAVDCASDDNTIEDDPDDVVGCFER</sequence>
<organism evidence="7 8">
    <name type="scientific">Caerostris extrusa</name>
    <name type="common">Bark spider</name>
    <name type="synonym">Caerostris bankana</name>
    <dbReference type="NCBI Taxonomy" id="172846"/>
    <lineage>
        <taxon>Eukaryota</taxon>
        <taxon>Metazoa</taxon>
        <taxon>Ecdysozoa</taxon>
        <taxon>Arthropoda</taxon>
        <taxon>Chelicerata</taxon>
        <taxon>Arachnida</taxon>
        <taxon>Araneae</taxon>
        <taxon>Araneomorphae</taxon>
        <taxon>Entelegynae</taxon>
        <taxon>Araneoidea</taxon>
        <taxon>Araneidae</taxon>
        <taxon>Caerostris</taxon>
    </lineage>
</organism>
<dbReference type="PANTHER" id="PTHR11559">
    <property type="entry name" value="CARBOXYLESTERASE"/>
    <property type="match status" value="1"/>
</dbReference>
<dbReference type="GO" id="GO:0052689">
    <property type="term" value="F:carboxylic ester hydrolase activity"/>
    <property type="evidence" value="ECO:0007669"/>
    <property type="project" value="UniProtKB-KW"/>
</dbReference>
<keyword evidence="4" id="KW-0325">Glycoprotein</keyword>
<keyword evidence="8" id="KW-1185">Reference proteome</keyword>